<dbReference type="Pfam" id="PF15013">
    <property type="entry name" value="CCSMST1"/>
    <property type="match status" value="1"/>
</dbReference>
<sequence>MSLYLFLFLSVSFTVHLFCFFSLSLCISFFLSGPVCCGIHGTQIYMRTEKEISAEPIKFTSSAANVPSKFKPREANKYEPLIVISSLFVFMVYFLYLREENDLDEMIYRPVPVLEELHLSQTIPELKEKGIDTRHLEARLQELVAQRLAAEKQALEI</sequence>
<dbReference type="InterPro" id="IPR029160">
    <property type="entry name" value="UQCC4"/>
</dbReference>
<dbReference type="EMBL" id="CAJHNH020005735">
    <property type="protein sequence ID" value="CAG5132889.1"/>
    <property type="molecule type" value="Genomic_DNA"/>
</dbReference>
<feature type="transmembrane region" description="Helical" evidence="1">
    <location>
        <begin position="78"/>
        <end position="96"/>
    </location>
</feature>
<keyword evidence="1" id="KW-1133">Transmembrane helix</keyword>
<evidence type="ECO:0000313" key="2">
    <source>
        <dbReference type="EMBL" id="CAG5132889.1"/>
    </source>
</evidence>
<accession>A0A8S3ZTP6</accession>
<dbReference type="OrthoDB" id="5783753at2759"/>
<protein>
    <submittedName>
        <fullName evidence="2">Uncharacterized protein</fullName>
    </submittedName>
</protein>
<feature type="transmembrane region" description="Helical" evidence="1">
    <location>
        <begin position="6"/>
        <end position="31"/>
    </location>
</feature>
<reference evidence="2" key="1">
    <citation type="submission" date="2021-04" db="EMBL/GenBank/DDBJ databases">
        <authorList>
            <consortium name="Molecular Ecology Group"/>
        </authorList>
    </citation>
    <scope>NUCLEOTIDE SEQUENCE</scope>
</reference>
<keyword evidence="3" id="KW-1185">Reference proteome</keyword>
<dbReference type="AlphaFoldDB" id="A0A8S3ZTP6"/>
<proteinExistence type="predicted"/>
<keyword evidence="1" id="KW-0812">Transmembrane</keyword>
<gene>
    <name evidence="2" type="ORF">CUNI_LOCUS18447</name>
</gene>
<evidence type="ECO:0000256" key="1">
    <source>
        <dbReference type="SAM" id="Phobius"/>
    </source>
</evidence>
<comment type="caution">
    <text evidence="2">The sequence shown here is derived from an EMBL/GenBank/DDBJ whole genome shotgun (WGS) entry which is preliminary data.</text>
</comment>
<dbReference type="Proteomes" id="UP000678393">
    <property type="component" value="Unassembled WGS sequence"/>
</dbReference>
<keyword evidence="1" id="KW-0472">Membrane</keyword>
<organism evidence="2 3">
    <name type="scientific">Candidula unifasciata</name>
    <dbReference type="NCBI Taxonomy" id="100452"/>
    <lineage>
        <taxon>Eukaryota</taxon>
        <taxon>Metazoa</taxon>
        <taxon>Spiralia</taxon>
        <taxon>Lophotrochozoa</taxon>
        <taxon>Mollusca</taxon>
        <taxon>Gastropoda</taxon>
        <taxon>Heterobranchia</taxon>
        <taxon>Euthyneura</taxon>
        <taxon>Panpulmonata</taxon>
        <taxon>Eupulmonata</taxon>
        <taxon>Stylommatophora</taxon>
        <taxon>Helicina</taxon>
        <taxon>Helicoidea</taxon>
        <taxon>Geomitridae</taxon>
        <taxon>Candidula</taxon>
    </lineage>
</organism>
<evidence type="ECO:0000313" key="3">
    <source>
        <dbReference type="Proteomes" id="UP000678393"/>
    </source>
</evidence>
<name>A0A8S3ZTP6_9EUPU</name>